<accession>A0ABQ6Z2F4</accession>
<feature type="modified residue" description="4-aspartylphosphate" evidence="6">
    <location>
        <position position="53"/>
    </location>
</feature>
<keyword evidence="4 7" id="KW-0238">DNA-binding</keyword>
<comment type="caution">
    <text evidence="10">The sequence shown here is derived from an EMBL/GenBank/DDBJ whole genome shotgun (WGS) entry which is preliminary data.</text>
</comment>
<dbReference type="InterPro" id="IPR011006">
    <property type="entry name" value="CheY-like_superfamily"/>
</dbReference>
<dbReference type="InterPro" id="IPR001867">
    <property type="entry name" value="OmpR/PhoB-type_DNA-bd"/>
</dbReference>
<dbReference type="PROSITE" id="PS51755">
    <property type="entry name" value="OMPR_PHOB"/>
    <property type="match status" value="1"/>
</dbReference>
<evidence type="ECO:0000259" key="9">
    <source>
        <dbReference type="PROSITE" id="PS51755"/>
    </source>
</evidence>
<keyword evidence="3" id="KW-0805">Transcription regulation</keyword>
<dbReference type="GO" id="GO:0003677">
    <property type="term" value="F:DNA binding"/>
    <property type="evidence" value="ECO:0007669"/>
    <property type="project" value="UniProtKB-KW"/>
</dbReference>
<evidence type="ECO:0000256" key="1">
    <source>
        <dbReference type="ARBA" id="ARBA00022553"/>
    </source>
</evidence>
<reference evidence="10 11" key="1">
    <citation type="submission" date="2016-06" db="EMBL/GenBank/DDBJ databases">
        <title>Four novel species of enterococci isolated from chicken manure.</title>
        <authorList>
            <person name="Van Tyne D."/>
        </authorList>
    </citation>
    <scope>NUCLEOTIDE SEQUENCE [LARGE SCALE GENOMIC DNA]</scope>
    <source>
        <strain evidence="10 11">CU12B</strain>
    </source>
</reference>
<dbReference type="SMART" id="SM00448">
    <property type="entry name" value="REC"/>
    <property type="match status" value="1"/>
</dbReference>
<dbReference type="PROSITE" id="PS50110">
    <property type="entry name" value="RESPONSE_REGULATORY"/>
    <property type="match status" value="1"/>
</dbReference>
<evidence type="ECO:0000313" key="11">
    <source>
        <dbReference type="Proteomes" id="UP000782705"/>
    </source>
</evidence>
<evidence type="ECO:0000256" key="2">
    <source>
        <dbReference type="ARBA" id="ARBA00023012"/>
    </source>
</evidence>
<dbReference type="CDD" id="cd17574">
    <property type="entry name" value="REC_OmpR"/>
    <property type="match status" value="1"/>
</dbReference>
<evidence type="ECO:0000256" key="3">
    <source>
        <dbReference type="ARBA" id="ARBA00023015"/>
    </source>
</evidence>
<evidence type="ECO:0000259" key="8">
    <source>
        <dbReference type="PROSITE" id="PS50110"/>
    </source>
</evidence>
<dbReference type="Pfam" id="PF00072">
    <property type="entry name" value="Response_reg"/>
    <property type="match status" value="1"/>
</dbReference>
<dbReference type="RefSeq" id="WP_161901090.1">
    <property type="nucleotide sequence ID" value="NZ_MAEL01000010.1"/>
</dbReference>
<evidence type="ECO:0000256" key="5">
    <source>
        <dbReference type="ARBA" id="ARBA00023163"/>
    </source>
</evidence>
<evidence type="ECO:0000256" key="4">
    <source>
        <dbReference type="ARBA" id="ARBA00023125"/>
    </source>
</evidence>
<sequence length="230" mass="26471">MIKSILLVEDEVEIANLISLYLRNEGYEITTCVSGKEAKSKIETETFDAAILDIMLPEIDGLKLLELIRMNHHYPVLMLTAKDDEVDKITGLSIGADDYITKPFKPLEVVARVKAQLRRYNLYNQSATPTHLLTLRGLEMDLNKRTVSLNERDLHLTPKEFRILQILMENQGVAIDSEEIFKTVWEEKYYTAANNTLMVHIRHLREKMEDTGIGQSKYIKTVWGVGYKIE</sequence>
<dbReference type="Pfam" id="PF00486">
    <property type="entry name" value="Trans_reg_C"/>
    <property type="match status" value="1"/>
</dbReference>
<dbReference type="PANTHER" id="PTHR48111:SF40">
    <property type="entry name" value="PHOSPHATE REGULON TRANSCRIPTIONAL REGULATORY PROTEIN PHOB"/>
    <property type="match status" value="1"/>
</dbReference>
<dbReference type="Proteomes" id="UP000782705">
    <property type="component" value="Unassembled WGS sequence"/>
</dbReference>
<name>A0ABQ6Z2F4_9ENTE</name>
<organism evidence="10 11">
    <name type="scientific">Candidatus Enterococcus willemsii</name>
    <dbReference type="NCBI Taxonomy" id="1857215"/>
    <lineage>
        <taxon>Bacteria</taxon>
        <taxon>Bacillati</taxon>
        <taxon>Bacillota</taxon>
        <taxon>Bacilli</taxon>
        <taxon>Lactobacillales</taxon>
        <taxon>Enterococcaceae</taxon>
        <taxon>Enterococcus</taxon>
    </lineage>
</organism>
<keyword evidence="11" id="KW-1185">Reference proteome</keyword>
<dbReference type="Gene3D" id="1.10.10.10">
    <property type="entry name" value="Winged helix-like DNA-binding domain superfamily/Winged helix DNA-binding domain"/>
    <property type="match status" value="1"/>
</dbReference>
<dbReference type="SUPFAM" id="SSF52172">
    <property type="entry name" value="CheY-like"/>
    <property type="match status" value="1"/>
</dbReference>
<dbReference type="CDD" id="cd00383">
    <property type="entry name" value="trans_reg_C"/>
    <property type="match status" value="1"/>
</dbReference>
<keyword evidence="2" id="KW-0902">Two-component regulatory system</keyword>
<evidence type="ECO:0000256" key="6">
    <source>
        <dbReference type="PROSITE-ProRule" id="PRU00169"/>
    </source>
</evidence>
<dbReference type="InterPro" id="IPR001789">
    <property type="entry name" value="Sig_transdc_resp-reg_receiver"/>
</dbReference>
<feature type="DNA-binding region" description="OmpR/PhoB-type" evidence="7">
    <location>
        <begin position="130"/>
        <end position="230"/>
    </location>
</feature>
<dbReference type="PANTHER" id="PTHR48111">
    <property type="entry name" value="REGULATOR OF RPOS"/>
    <property type="match status" value="1"/>
</dbReference>
<dbReference type="Gene3D" id="6.10.250.690">
    <property type="match status" value="1"/>
</dbReference>
<feature type="domain" description="Response regulatory" evidence="8">
    <location>
        <begin position="4"/>
        <end position="117"/>
    </location>
</feature>
<dbReference type="Gene3D" id="3.40.50.2300">
    <property type="match status" value="1"/>
</dbReference>
<keyword evidence="1 6" id="KW-0597">Phosphoprotein</keyword>
<evidence type="ECO:0000313" key="10">
    <source>
        <dbReference type="EMBL" id="KAF1305771.1"/>
    </source>
</evidence>
<protein>
    <submittedName>
        <fullName evidence="10">DNA-binding response regulator</fullName>
    </submittedName>
</protein>
<dbReference type="EMBL" id="MAEL01000010">
    <property type="protein sequence ID" value="KAF1305771.1"/>
    <property type="molecule type" value="Genomic_DNA"/>
</dbReference>
<dbReference type="InterPro" id="IPR039420">
    <property type="entry name" value="WalR-like"/>
</dbReference>
<proteinExistence type="predicted"/>
<dbReference type="InterPro" id="IPR036388">
    <property type="entry name" value="WH-like_DNA-bd_sf"/>
</dbReference>
<keyword evidence="5" id="KW-0804">Transcription</keyword>
<evidence type="ECO:0000256" key="7">
    <source>
        <dbReference type="PROSITE-ProRule" id="PRU01091"/>
    </source>
</evidence>
<dbReference type="SMART" id="SM00862">
    <property type="entry name" value="Trans_reg_C"/>
    <property type="match status" value="1"/>
</dbReference>
<gene>
    <name evidence="10" type="ORF">BAU17_00555</name>
</gene>
<feature type="domain" description="OmpR/PhoB-type" evidence="9">
    <location>
        <begin position="130"/>
        <end position="230"/>
    </location>
</feature>